<evidence type="ECO:0000256" key="1">
    <source>
        <dbReference type="ARBA" id="ARBA00022723"/>
    </source>
</evidence>
<dbReference type="SUPFAM" id="SSF57850">
    <property type="entry name" value="RING/U-box"/>
    <property type="match status" value="1"/>
</dbReference>
<dbReference type="GO" id="GO:0005634">
    <property type="term" value="C:nucleus"/>
    <property type="evidence" value="ECO:0007669"/>
    <property type="project" value="TreeGrafter"/>
</dbReference>
<keyword evidence="1" id="KW-0479">Metal-binding</keyword>
<dbReference type="GO" id="GO:0061630">
    <property type="term" value="F:ubiquitin protein ligase activity"/>
    <property type="evidence" value="ECO:0007669"/>
    <property type="project" value="TreeGrafter"/>
</dbReference>
<accession>A0AA41S6X0</accession>
<dbReference type="Pfam" id="PF13639">
    <property type="entry name" value="zf-RING_2"/>
    <property type="match status" value="1"/>
</dbReference>
<evidence type="ECO:0000256" key="3">
    <source>
        <dbReference type="ARBA" id="ARBA00022833"/>
    </source>
</evidence>
<dbReference type="SMART" id="SM00184">
    <property type="entry name" value="RING"/>
    <property type="match status" value="1"/>
</dbReference>
<dbReference type="AlphaFoldDB" id="A0AA41S6X0"/>
<keyword evidence="3" id="KW-0862">Zinc</keyword>
<evidence type="ECO:0000256" key="4">
    <source>
        <dbReference type="PROSITE-ProRule" id="PRU00175"/>
    </source>
</evidence>
<organism evidence="7 8">
    <name type="scientific">Papaver nudicaule</name>
    <name type="common">Iceland poppy</name>
    <dbReference type="NCBI Taxonomy" id="74823"/>
    <lineage>
        <taxon>Eukaryota</taxon>
        <taxon>Viridiplantae</taxon>
        <taxon>Streptophyta</taxon>
        <taxon>Embryophyta</taxon>
        <taxon>Tracheophyta</taxon>
        <taxon>Spermatophyta</taxon>
        <taxon>Magnoliopsida</taxon>
        <taxon>Ranunculales</taxon>
        <taxon>Papaveraceae</taxon>
        <taxon>Papaveroideae</taxon>
        <taxon>Papaver</taxon>
    </lineage>
</organism>
<proteinExistence type="predicted"/>
<keyword evidence="8" id="KW-1185">Reference proteome</keyword>
<name>A0AA41S6X0_PAPNU</name>
<comment type="caution">
    <text evidence="7">The sequence shown here is derived from an EMBL/GenBank/DDBJ whole genome shotgun (WGS) entry which is preliminary data.</text>
</comment>
<gene>
    <name evidence="7" type="ORF">MKW94_017968</name>
</gene>
<feature type="region of interest" description="Disordered" evidence="5">
    <location>
        <begin position="1"/>
        <end position="20"/>
    </location>
</feature>
<dbReference type="EMBL" id="JAJJMA010142384">
    <property type="protein sequence ID" value="MCL7034149.1"/>
    <property type="molecule type" value="Genomic_DNA"/>
</dbReference>
<keyword evidence="2 4" id="KW-0863">Zinc-finger</keyword>
<sequence length="139" mass="15990">MIGDDEFNDDDETSYMDEYDDETSYIDEYEESSDEEITSGENNMVMALSQGEYEIKKVGASRSAIEGLKREAYTYESGGADAHTCVICMDKFESRIKVAYMPCSHFFHEYCLVPWLQENNSCPLCRFEIQSCSLHQFTV</sequence>
<evidence type="ECO:0000259" key="6">
    <source>
        <dbReference type="PROSITE" id="PS50089"/>
    </source>
</evidence>
<dbReference type="PANTHER" id="PTHR45931:SF16">
    <property type="entry name" value="RING_U-BOX SUPERFAMILY PROTEIN"/>
    <property type="match status" value="1"/>
</dbReference>
<evidence type="ECO:0000313" key="8">
    <source>
        <dbReference type="Proteomes" id="UP001177140"/>
    </source>
</evidence>
<reference evidence="7" key="1">
    <citation type="submission" date="2022-03" db="EMBL/GenBank/DDBJ databases">
        <title>A functionally conserved STORR gene fusion in Papaver species that diverged 16.8 million years ago.</title>
        <authorList>
            <person name="Catania T."/>
        </authorList>
    </citation>
    <scope>NUCLEOTIDE SEQUENCE</scope>
    <source>
        <strain evidence="7">S-191538</strain>
    </source>
</reference>
<dbReference type="CDD" id="cd16454">
    <property type="entry name" value="RING-H2_PA-TM-RING"/>
    <property type="match status" value="1"/>
</dbReference>
<dbReference type="PANTHER" id="PTHR45931">
    <property type="entry name" value="SI:CH211-59O9.10"/>
    <property type="match status" value="1"/>
</dbReference>
<dbReference type="Proteomes" id="UP001177140">
    <property type="component" value="Unassembled WGS sequence"/>
</dbReference>
<dbReference type="GO" id="GO:0008270">
    <property type="term" value="F:zinc ion binding"/>
    <property type="evidence" value="ECO:0007669"/>
    <property type="project" value="UniProtKB-KW"/>
</dbReference>
<dbReference type="InterPro" id="IPR001841">
    <property type="entry name" value="Znf_RING"/>
</dbReference>
<protein>
    <recommendedName>
        <fullName evidence="6">RING-type domain-containing protein</fullName>
    </recommendedName>
</protein>
<dbReference type="PROSITE" id="PS50089">
    <property type="entry name" value="ZF_RING_2"/>
    <property type="match status" value="1"/>
</dbReference>
<dbReference type="GO" id="GO:0006511">
    <property type="term" value="P:ubiquitin-dependent protein catabolic process"/>
    <property type="evidence" value="ECO:0007669"/>
    <property type="project" value="TreeGrafter"/>
</dbReference>
<dbReference type="InterPro" id="IPR013083">
    <property type="entry name" value="Znf_RING/FYVE/PHD"/>
</dbReference>
<dbReference type="InterPro" id="IPR051834">
    <property type="entry name" value="RING_finger_E3_ligase"/>
</dbReference>
<dbReference type="Gene3D" id="3.30.40.10">
    <property type="entry name" value="Zinc/RING finger domain, C3HC4 (zinc finger)"/>
    <property type="match status" value="1"/>
</dbReference>
<evidence type="ECO:0000256" key="2">
    <source>
        <dbReference type="ARBA" id="ARBA00022771"/>
    </source>
</evidence>
<evidence type="ECO:0000313" key="7">
    <source>
        <dbReference type="EMBL" id="MCL7034149.1"/>
    </source>
</evidence>
<feature type="domain" description="RING-type" evidence="6">
    <location>
        <begin position="85"/>
        <end position="126"/>
    </location>
</feature>
<evidence type="ECO:0000256" key="5">
    <source>
        <dbReference type="SAM" id="MobiDB-lite"/>
    </source>
</evidence>